<proteinExistence type="predicted"/>
<evidence type="ECO:0000256" key="2">
    <source>
        <dbReference type="ARBA" id="ARBA00022771"/>
    </source>
</evidence>
<dbReference type="Pfam" id="PF14737">
    <property type="entry name" value="DUF4470"/>
    <property type="match status" value="1"/>
</dbReference>
<keyword evidence="3" id="KW-0862">Zinc</keyword>
<keyword evidence="2 4" id="KW-0863">Zinc-finger</keyword>
<dbReference type="GeneID" id="85330371"/>
<dbReference type="AlphaFoldDB" id="A0AA40AB95"/>
<dbReference type="PROSITE" id="PS50865">
    <property type="entry name" value="ZF_MYND_2"/>
    <property type="match status" value="1"/>
</dbReference>
<dbReference type="SUPFAM" id="SSF144232">
    <property type="entry name" value="HIT/MYND zinc finger-like"/>
    <property type="match status" value="1"/>
</dbReference>
<dbReference type="GO" id="GO:0000981">
    <property type="term" value="F:DNA-binding transcription factor activity, RNA polymerase II-specific"/>
    <property type="evidence" value="ECO:0007669"/>
    <property type="project" value="TreeGrafter"/>
</dbReference>
<keyword evidence="8" id="KW-1185">Reference proteome</keyword>
<dbReference type="InterPro" id="IPR024119">
    <property type="entry name" value="TF_DEAF-1"/>
</dbReference>
<evidence type="ECO:0000256" key="1">
    <source>
        <dbReference type="ARBA" id="ARBA00022723"/>
    </source>
</evidence>
<dbReference type="PANTHER" id="PTHR10237:SF15">
    <property type="entry name" value="LD37257P"/>
    <property type="match status" value="1"/>
</dbReference>
<dbReference type="InterPro" id="IPR002893">
    <property type="entry name" value="Znf_MYND"/>
</dbReference>
<evidence type="ECO:0000256" key="3">
    <source>
        <dbReference type="ARBA" id="ARBA00022833"/>
    </source>
</evidence>
<dbReference type="Gene3D" id="6.10.140.2220">
    <property type="match status" value="1"/>
</dbReference>
<gene>
    <name evidence="7" type="ORF">B0T26DRAFT_803712</name>
</gene>
<accession>A0AA40AB95</accession>
<dbReference type="PANTHER" id="PTHR10237">
    <property type="entry name" value="DEFORMED EPIDERMAL AUTOREGULATORY FACTOR 1 HOMOLOG SUPPRESSIN"/>
    <property type="match status" value="1"/>
</dbReference>
<feature type="compositionally biased region" description="Polar residues" evidence="5">
    <location>
        <begin position="779"/>
        <end position="792"/>
    </location>
</feature>
<keyword evidence="1" id="KW-0479">Metal-binding</keyword>
<comment type="caution">
    <text evidence="7">The sequence shown here is derived from an EMBL/GenBank/DDBJ whole genome shotgun (WGS) entry which is preliminary data.</text>
</comment>
<evidence type="ECO:0000313" key="7">
    <source>
        <dbReference type="EMBL" id="KAK0712709.1"/>
    </source>
</evidence>
<dbReference type="Proteomes" id="UP001172101">
    <property type="component" value="Unassembled WGS sequence"/>
</dbReference>
<reference evidence="7" key="1">
    <citation type="submission" date="2023-06" db="EMBL/GenBank/DDBJ databases">
        <title>Genome-scale phylogeny and comparative genomics of the fungal order Sordariales.</title>
        <authorList>
            <consortium name="Lawrence Berkeley National Laboratory"/>
            <person name="Hensen N."/>
            <person name="Bonometti L."/>
            <person name="Westerberg I."/>
            <person name="Brannstrom I.O."/>
            <person name="Guillou S."/>
            <person name="Cros-Aarteil S."/>
            <person name="Calhoun S."/>
            <person name="Haridas S."/>
            <person name="Kuo A."/>
            <person name="Mondo S."/>
            <person name="Pangilinan J."/>
            <person name="Riley R."/>
            <person name="LaButti K."/>
            <person name="Andreopoulos B."/>
            <person name="Lipzen A."/>
            <person name="Chen C."/>
            <person name="Yanf M."/>
            <person name="Daum C."/>
            <person name="Ng V."/>
            <person name="Clum A."/>
            <person name="Steindorff A."/>
            <person name="Ohm R."/>
            <person name="Martin F."/>
            <person name="Silar P."/>
            <person name="Natvig D."/>
            <person name="Lalanne C."/>
            <person name="Gautier V."/>
            <person name="Ament-velasquez S.L."/>
            <person name="Kruys A."/>
            <person name="Hutchinson M.I."/>
            <person name="Powell A.J."/>
            <person name="Barry K."/>
            <person name="Miller A.N."/>
            <person name="Grigoriev I.V."/>
            <person name="Debuchy R."/>
            <person name="Gladieux P."/>
            <person name="Thoren M.H."/>
            <person name="Johannesson H."/>
        </authorList>
    </citation>
    <scope>NUCLEOTIDE SEQUENCE</scope>
    <source>
        <strain evidence="7">SMH2392-1A</strain>
    </source>
</reference>
<evidence type="ECO:0000256" key="4">
    <source>
        <dbReference type="PROSITE-ProRule" id="PRU00134"/>
    </source>
</evidence>
<dbReference type="EMBL" id="JAUIRO010000005">
    <property type="protein sequence ID" value="KAK0712709.1"/>
    <property type="molecule type" value="Genomic_DNA"/>
</dbReference>
<feature type="domain" description="MYND-type" evidence="6">
    <location>
        <begin position="1230"/>
        <end position="1268"/>
    </location>
</feature>
<dbReference type="InterPro" id="IPR027974">
    <property type="entry name" value="DUF4470"/>
</dbReference>
<dbReference type="Pfam" id="PF01753">
    <property type="entry name" value="zf-MYND"/>
    <property type="match status" value="1"/>
</dbReference>
<evidence type="ECO:0000259" key="6">
    <source>
        <dbReference type="PROSITE" id="PS50865"/>
    </source>
</evidence>
<sequence length="1274" mass="136786">MLSPELQASTRPLYAVGNTPAMSLTRCLPQGLDADVLLVGCGDVRHLLYTAYANLGFPARRLDITACDLNPHIIARNVVFLTLVLDGGAAASPAQIWNIYYHLYVDADDMHALEAQAEKLVGLSGSLDDWHAGTYGTTIRFCDADSLADVRGIWAEYVRGAQAKESPAYQSQFDDKLGASRRFKEKWCGPGFNVHSTSRSAAPLSRDMVKDLIKALARYWQTGLARAAPPATKLYANPTFSEALSKRSVLAWPSDPLLSFHLATAEANLTELSPLRLDDDKAAETSRLFEAAQMQFRAWVDAFRAAASASSTTIRFITADGLALCHTLQHNIETGAMCAHWYRRRLGFQALELAKSEYGKEGTAPTKFDVIDTSNIADYCGVINLLVSAGPLLKDAPSSTLYTEIMTRGGASDSAKFGALLCGHTKTVSILLGLAPVECWTNATTESVVDECLAAIASSDEATLSEGGLKIHSRLAWKHSRFFSGRTPSAPSQKLAVKSEDLEIVAYQIYRNMLADTRAPIGAPKYNRVSFLAFLKAMCKTVAVQPAGSESPFVAQLLTQSLGRPDASEADSLHRHDLLLEMAQLGLYSSPELDPGSNDPPSAPFSKWAAMPATVTITLVVPPERWQAELRRTGGFVLLGLVRCRAANKMGWQDVTRQSLYSNMQVAFGAIEAHGTHDHDDFLVTLPRGDPAGFSGSSALVATFNVAAATLTAHDTHVSIISYKSVAAYIESGYPLEPFFEAHVLDEDHVFITKNPPGQKGPHHIVGGLPPALSAEAAPQQTPQAGTGTASNKPEPESEPEPEPELSANIDGSTGEIVSVTLRQNITSDQGKRLLADIKSPITLRPTSSSPFTVELVLGEPGGVIFGLQPLVLPLTAPVPIQLHHTKTRVARRSGYVEVIVATPATDAVAVPSPEMDAYLLPTALMEWPGKQDDANKATVPATLNVPHVSLDTLPILAVDSKSGLKFLSTLSSLIFSARERRLREAALASDTAPDSARLNFKESLFTMFNVAAGLQGGATGLFALHNPSAGGIHMLVFVNAVRLDGAAASVVLDAAVIPFTHAILSSGRLEAFLLVLRTLECCTLMVDEGELRLWKRALPALAERCRTWEHGERCQYSARWGGKPAAPVSLEAGESVLCSCGAGKLPERFIALPGWEVAAQFATRVAISPVFATPFVEELIDGETARTFKAAAKAAIAAEKAGGAEKEEEEDEEEGGDVEVPALAMPEACRACGRIDATLKACGRCRTVKYCTAACQKKDWKKHRMECEDAAAA</sequence>
<organism evidence="7 8">
    <name type="scientific">Lasiosphaeria miniovina</name>
    <dbReference type="NCBI Taxonomy" id="1954250"/>
    <lineage>
        <taxon>Eukaryota</taxon>
        <taxon>Fungi</taxon>
        <taxon>Dikarya</taxon>
        <taxon>Ascomycota</taxon>
        <taxon>Pezizomycotina</taxon>
        <taxon>Sordariomycetes</taxon>
        <taxon>Sordariomycetidae</taxon>
        <taxon>Sordariales</taxon>
        <taxon>Lasiosphaeriaceae</taxon>
        <taxon>Lasiosphaeria</taxon>
    </lineage>
</organism>
<feature type="region of interest" description="Disordered" evidence="5">
    <location>
        <begin position="754"/>
        <end position="813"/>
    </location>
</feature>
<dbReference type="GO" id="GO:0005634">
    <property type="term" value="C:nucleus"/>
    <property type="evidence" value="ECO:0007669"/>
    <property type="project" value="TreeGrafter"/>
</dbReference>
<name>A0AA40AB95_9PEZI</name>
<dbReference type="RefSeq" id="XP_060294032.1">
    <property type="nucleotide sequence ID" value="XM_060447101.1"/>
</dbReference>
<dbReference type="PROSITE" id="PS01360">
    <property type="entry name" value="ZF_MYND_1"/>
    <property type="match status" value="1"/>
</dbReference>
<evidence type="ECO:0000313" key="8">
    <source>
        <dbReference type="Proteomes" id="UP001172101"/>
    </source>
</evidence>
<evidence type="ECO:0000256" key="5">
    <source>
        <dbReference type="SAM" id="MobiDB-lite"/>
    </source>
</evidence>
<protein>
    <recommendedName>
        <fullName evidence="6">MYND-type domain-containing protein</fullName>
    </recommendedName>
</protein>
<dbReference type="GO" id="GO:0008270">
    <property type="term" value="F:zinc ion binding"/>
    <property type="evidence" value="ECO:0007669"/>
    <property type="project" value="UniProtKB-KW"/>
</dbReference>